<gene>
    <name evidence="2" type="ORF">EZS26_001907</name>
</gene>
<name>A0A5M8P0H9_9BACT</name>
<reference evidence="2 3" key="1">
    <citation type="submission" date="2019-03" db="EMBL/GenBank/DDBJ databases">
        <title>Single cell metagenomics reveals metabolic interactions within the superorganism composed of flagellate Streblomastix strix and complex community of Bacteroidetes bacteria on its surface.</title>
        <authorList>
            <person name="Treitli S.C."/>
            <person name="Kolisko M."/>
            <person name="Husnik F."/>
            <person name="Keeling P."/>
            <person name="Hampl V."/>
        </authorList>
    </citation>
    <scope>NUCLEOTIDE SEQUENCE [LARGE SCALE GENOMIC DNA]</scope>
    <source>
        <strain evidence="2">St1</strain>
    </source>
</reference>
<organism evidence="2 3">
    <name type="scientific">Candidatus Ordinivivax streblomastigis</name>
    <dbReference type="NCBI Taxonomy" id="2540710"/>
    <lineage>
        <taxon>Bacteria</taxon>
        <taxon>Pseudomonadati</taxon>
        <taxon>Bacteroidota</taxon>
        <taxon>Bacteroidia</taxon>
        <taxon>Bacteroidales</taxon>
        <taxon>Candidatus Ordinivivax</taxon>
    </lineage>
</organism>
<evidence type="ECO:0000256" key="1">
    <source>
        <dbReference type="SAM" id="SignalP"/>
    </source>
</evidence>
<feature type="chain" id="PRO_5024349024" evidence="1">
    <location>
        <begin position="22"/>
        <end position="459"/>
    </location>
</feature>
<protein>
    <submittedName>
        <fullName evidence="2">Uncharacterized protein</fullName>
    </submittedName>
</protein>
<accession>A0A5M8P0H9</accession>
<dbReference type="AlphaFoldDB" id="A0A5M8P0H9"/>
<proteinExistence type="predicted"/>
<keyword evidence="1" id="KW-0732">Signal</keyword>
<dbReference type="Proteomes" id="UP000324575">
    <property type="component" value="Unassembled WGS sequence"/>
</dbReference>
<evidence type="ECO:0000313" key="2">
    <source>
        <dbReference type="EMBL" id="KAA6301904.1"/>
    </source>
</evidence>
<feature type="signal peptide" evidence="1">
    <location>
        <begin position="1"/>
        <end position="21"/>
    </location>
</feature>
<dbReference type="EMBL" id="SNRX01000012">
    <property type="protein sequence ID" value="KAA6301904.1"/>
    <property type="molecule type" value="Genomic_DNA"/>
</dbReference>
<sequence length="459" mass="47145">MGKKMTVALSLMLLTVASVNSQVRIGGLNDPHESAVLDLNASDGQNNGNLGLALPRVALEATNVFHPPFSVKPLEGTLVHNTATTKDVTPGLYYYCSDVWVRLNSVDVGAGIITTVPVTKGGTGLITVDKNYVLLGNGTSAMVPTATSTVGRAVLNAANNTAVSNLKASSATVADALTSSGTVALSGDVSATAKTYTSGGNVSLSTTLAATGVSVGTYTKVSVDSKGRVTSGSNPTTLAGYGITDGASLPSSVAKNLVFAGPATASGKPSFRSLVTSDLSDSSVTSAKIADGTITASDIASETITTTEIKNGTIKAEDLSSMNASQGQLLMFNGTAWQPVSYQPTTTMTSITDASTATGSVKSGAYSTVYTWTTLTPGIYSLRVRMNGNGTAKFILQSSVAFGTSIQFEVNSIAIDKNYGGDGTAEIMFNYVYTGSLYLKAMCTGGCPTSIFNLRLYRL</sequence>
<evidence type="ECO:0000313" key="3">
    <source>
        <dbReference type="Proteomes" id="UP000324575"/>
    </source>
</evidence>
<comment type="caution">
    <text evidence="2">The sequence shown here is derived from an EMBL/GenBank/DDBJ whole genome shotgun (WGS) entry which is preliminary data.</text>
</comment>